<dbReference type="Proteomes" id="UP001157006">
    <property type="component" value="Chromosome 4"/>
</dbReference>
<keyword evidence="3" id="KW-0472">Membrane</keyword>
<evidence type="ECO:0000256" key="1">
    <source>
        <dbReference type="ARBA" id="ARBA00004687"/>
    </source>
</evidence>
<organism evidence="5 6">
    <name type="scientific">Vicia faba</name>
    <name type="common">Broad bean</name>
    <name type="synonym">Faba vulgaris</name>
    <dbReference type="NCBI Taxonomy" id="3906"/>
    <lineage>
        <taxon>Eukaryota</taxon>
        <taxon>Viridiplantae</taxon>
        <taxon>Streptophyta</taxon>
        <taxon>Embryophyta</taxon>
        <taxon>Tracheophyta</taxon>
        <taxon>Spermatophyta</taxon>
        <taxon>Magnoliopsida</taxon>
        <taxon>eudicotyledons</taxon>
        <taxon>Gunneridae</taxon>
        <taxon>Pentapetalae</taxon>
        <taxon>rosids</taxon>
        <taxon>fabids</taxon>
        <taxon>Fabales</taxon>
        <taxon>Fabaceae</taxon>
        <taxon>Papilionoideae</taxon>
        <taxon>50 kb inversion clade</taxon>
        <taxon>NPAAA clade</taxon>
        <taxon>Hologalegina</taxon>
        <taxon>IRL clade</taxon>
        <taxon>Fabeae</taxon>
        <taxon>Vicia</taxon>
    </lineage>
</organism>
<evidence type="ECO:0000259" key="4">
    <source>
        <dbReference type="Pfam" id="PF10181"/>
    </source>
</evidence>
<evidence type="ECO:0000313" key="5">
    <source>
        <dbReference type="EMBL" id="CAI8607032.1"/>
    </source>
</evidence>
<dbReference type="GO" id="GO:0000506">
    <property type="term" value="C:glycosylphosphatidylinositol-N-acetylglucosaminyltransferase (GPI-GnT) complex"/>
    <property type="evidence" value="ECO:0007669"/>
    <property type="project" value="InterPro"/>
</dbReference>
<gene>
    <name evidence="5" type="ORF">VFH_IV019080</name>
</gene>
<dbReference type="GO" id="GO:0006506">
    <property type="term" value="P:GPI anchor biosynthetic process"/>
    <property type="evidence" value="ECO:0007669"/>
    <property type="project" value="InterPro"/>
</dbReference>
<feature type="transmembrane region" description="Helical" evidence="3">
    <location>
        <begin position="130"/>
        <end position="148"/>
    </location>
</feature>
<keyword evidence="3" id="KW-0812">Transmembrane</keyword>
<sequence length="273" mass="31843">MESYKFHFLSSFSFQFRLNENFILFYYKSTKAHSGYLHNKTRNLNLLFPPPLYRRSQLPLSSSHLFHCSAILFDATGLKLRFLIPALYLRMVEFSMSNARYNYVHDQKYPSQDVDIHHIVLRRNGAKYPFVYASALLVLACAIHLYVFEEKSISLVYYSLLFDILLVKLLLRKPVNKESVVIMPAFGVQLETHYMSGKVIRCFVPIDKILKPVLLECVTPVTCYWTLSLIVREESEMVLVFKKLRPPVKMLVHVWKALCAATDDKEETCMHTV</sequence>
<dbReference type="PANTHER" id="PTHR15231">
    <property type="entry name" value="PHOSPHATIDYLINOSITOL N-ACETYLGLUCOSAMINYLTRANSFERASE SUBUNIT H"/>
    <property type="match status" value="1"/>
</dbReference>
<reference evidence="5 6" key="1">
    <citation type="submission" date="2023-01" db="EMBL/GenBank/DDBJ databases">
        <authorList>
            <person name="Kreplak J."/>
        </authorList>
    </citation>
    <scope>NUCLEOTIDE SEQUENCE [LARGE SCALE GENOMIC DNA]</scope>
</reference>
<evidence type="ECO:0000256" key="3">
    <source>
        <dbReference type="SAM" id="Phobius"/>
    </source>
</evidence>
<keyword evidence="6" id="KW-1185">Reference proteome</keyword>
<dbReference type="PANTHER" id="PTHR15231:SF1">
    <property type="entry name" value="PHOSPHATIDYLINOSITOL N-ACETYLGLUCOSAMINYLTRANSFERASE SUBUNIT H"/>
    <property type="match status" value="1"/>
</dbReference>
<feature type="domain" description="Phosphatidylinositol N-acetylglucosaminyltransferase subunit H conserved" evidence="4">
    <location>
        <begin position="179"/>
        <end position="242"/>
    </location>
</feature>
<proteinExistence type="inferred from homology"/>
<dbReference type="EMBL" id="OX451739">
    <property type="protein sequence ID" value="CAI8607032.1"/>
    <property type="molecule type" value="Genomic_DNA"/>
</dbReference>
<dbReference type="Pfam" id="PF10181">
    <property type="entry name" value="PIG-H"/>
    <property type="match status" value="1"/>
</dbReference>
<protein>
    <recommendedName>
        <fullName evidence="4">Phosphatidylinositol N-acetylglucosaminyltransferase subunit H conserved domain-containing protein</fullName>
    </recommendedName>
</protein>
<comment type="pathway">
    <text evidence="1">Glycolipid biosynthesis; glycosylphosphatidylinositol-anchor biosynthesis.</text>
</comment>
<comment type="similarity">
    <text evidence="2">Belongs to the PIGH family.</text>
</comment>
<keyword evidence="3" id="KW-1133">Transmembrane helix</keyword>
<dbReference type="InterPro" id="IPR019328">
    <property type="entry name" value="PIGH-H_dom"/>
</dbReference>
<accession>A0AAV1AC64</accession>
<evidence type="ECO:0000313" key="6">
    <source>
        <dbReference type="Proteomes" id="UP001157006"/>
    </source>
</evidence>
<dbReference type="InterPro" id="IPR044215">
    <property type="entry name" value="PIG-H"/>
</dbReference>
<name>A0AAV1AC64_VICFA</name>
<feature type="transmembrane region" description="Helical" evidence="3">
    <location>
        <begin position="154"/>
        <end position="171"/>
    </location>
</feature>
<evidence type="ECO:0000256" key="2">
    <source>
        <dbReference type="ARBA" id="ARBA00009610"/>
    </source>
</evidence>
<dbReference type="AlphaFoldDB" id="A0AAV1AC64"/>